<dbReference type="InterPro" id="IPR056743">
    <property type="entry name" value="TRM5-TYW2-like_MTfase"/>
</dbReference>
<sequence length="87" mass="9734">MEENRYEFDVTRCMFSAGNITEKLRVASFNCSGETVVDLYAGIDYFTIPYLVHAGACCGSPAEKLGVKWSVTSLHRPPWRQPATPFV</sequence>
<dbReference type="EMBL" id="JAGTTL010000030">
    <property type="protein sequence ID" value="KAK6298374.1"/>
    <property type="molecule type" value="Genomic_DNA"/>
</dbReference>
<keyword evidence="2" id="KW-0949">S-adenosyl-L-methionine</keyword>
<dbReference type="PANTHER" id="PTHR23245">
    <property type="entry name" value="TRNA METHYLTRANSFERASE"/>
    <property type="match status" value="1"/>
</dbReference>
<dbReference type="GO" id="GO:0005737">
    <property type="term" value="C:cytoplasm"/>
    <property type="evidence" value="ECO:0007669"/>
    <property type="project" value="TreeGrafter"/>
</dbReference>
<reference evidence="4 5" key="1">
    <citation type="submission" date="2021-04" db="EMBL/GenBank/DDBJ databases">
        <authorList>
            <person name="De Guttry C."/>
            <person name="Zahm M."/>
            <person name="Klopp C."/>
            <person name="Cabau C."/>
            <person name="Louis A."/>
            <person name="Berthelot C."/>
            <person name="Parey E."/>
            <person name="Roest Crollius H."/>
            <person name="Montfort J."/>
            <person name="Robinson-Rechavi M."/>
            <person name="Bucao C."/>
            <person name="Bouchez O."/>
            <person name="Gislard M."/>
            <person name="Lluch J."/>
            <person name="Milhes M."/>
            <person name="Lampietro C."/>
            <person name="Lopez Roques C."/>
            <person name="Donnadieu C."/>
            <person name="Braasch I."/>
            <person name="Desvignes T."/>
            <person name="Postlethwait J."/>
            <person name="Bobe J."/>
            <person name="Wedekind C."/>
            <person name="Guiguen Y."/>
        </authorList>
    </citation>
    <scope>NUCLEOTIDE SEQUENCE [LARGE SCALE GENOMIC DNA]</scope>
    <source>
        <strain evidence="4">Cs_M1</strain>
        <tissue evidence="4">Blood</tissue>
    </source>
</reference>
<dbReference type="GO" id="GO:0031591">
    <property type="term" value="P:wybutosine biosynthetic process"/>
    <property type="evidence" value="ECO:0007669"/>
    <property type="project" value="TreeGrafter"/>
</dbReference>
<gene>
    <name evidence="4" type="ORF">J4Q44_G00314290</name>
</gene>
<proteinExistence type="predicted"/>
<protein>
    <recommendedName>
        <fullName evidence="3">TRM5/TYW2-like methyltransferase domain-containing protein</fullName>
    </recommendedName>
</protein>
<dbReference type="Gene3D" id="3.40.50.150">
    <property type="entry name" value="Vaccinia Virus protein VP39"/>
    <property type="match status" value="1"/>
</dbReference>
<dbReference type="InterPro" id="IPR029063">
    <property type="entry name" value="SAM-dependent_MTases_sf"/>
</dbReference>
<name>A0AAN8KP87_9TELE</name>
<organism evidence="4 5">
    <name type="scientific">Coregonus suidteri</name>
    <dbReference type="NCBI Taxonomy" id="861788"/>
    <lineage>
        <taxon>Eukaryota</taxon>
        <taxon>Metazoa</taxon>
        <taxon>Chordata</taxon>
        <taxon>Craniata</taxon>
        <taxon>Vertebrata</taxon>
        <taxon>Euteleostomi</taxon>
        <taxon>Actinopterygii</taxon>
        <taxon>Neopterygii</taxon>
        <taxon>Teleostei</taxon>
        <taxon>Protacanthopterygii</taxon>
        <taxon>Salmoniformes</taxon>
        <taxon>Salmonidae</taxon>
        <taxon>Coregoninae</taxon>
        <taxon>Coregonus</taxon>
    </lineage>
</organism>
<evidence type="ECO:0000313" key="4">
    <source>
        <dbReference type="EMBL" id="KAK6298374.1"/>
    </source>
</evidence>
<dbReference type="PANTHER" id="PTHR23245:SF25">
    <property type="entry name" value="TRNA WYBUTOSINE-SYNTHESIZING PROTEIN 2 HOMOLOG"/>
    <property type="match status" value="1"/>
</dbReference>
<dbReference type="Proteomes" id="UP001356427">
    <property type="component" value="Unassembled WGS sequence"/>
</dbReference>
<keyword evidence="5" id="KW-1185">Reference proteome</keyword>
<feature type="domain" description="TRM5/TYW2-like methyltransferase" evidence="3">
    <location>
        <begin position="5"/>
        <end position="56"/>
    </location>
</feature>
<dbReference type="GO" id="GO:0030488">
    <property type="term" value="P:tRNA methylation"/>
    <property type="evidence" value="ECO:0007669"/>
    <property type="project" value="TreeGrafter"/>
</dbReference>
<evidence type="ECO:0000256" key="2">
    <source>
        <dbReference type="ARBA" id="ARBA00022691"/>
    </source>
</evidence>
<dbReference type="GO" id="GO:0008175">
    <property type="term" value="F:tRNA methyltransferase activity"/>
    <property type="evidence" value="ECO:0007669"/>
    <property type="project" value="TreeGrafter"/>
</dbReference>
<dbReference type="SUPFAM" id="SSF53335">
    <property type="entry name" value="S-adenosyl-L-methionine-dependent methyltransferases"/>
    <property type="match status" value="1"/>
</dbReference>
<evidence type="ECO:0000259" key="3">
    <source>
        <dbReference type="Pfam" id="PF02475"/>
    </source>
</evidence>
<evidence type="ECO:0000256" key="1">
    <source>
        <dbReference type="ARBA" id="ARBA00022679"/>
    </source>
</evidence>
<dbReference type="Pfam" id="PF02475">
    <property type="entry name" value="TRM5-TYW2_MTfase"/>
    <property type="match status" value="1"/>
</dbReference>
<evidence type="ECO:0000313" key="5">
    <source>
        <dbReference type="Proteomes" id="UP001356427"/>
    </source>
</evidence>
<comment type="caution">
    <text evidence="4">The sequence shown here is derived from an EMBL/GenBank/DDBJ whole genome shotgun (WGS) entry which is preliminary data.</text>
</comment>
<keyword evidence="1" id="KW-0808">Transferase</keyword>
<dbReference type="AlphaFoldDB" id="A0AAN8KP87"/>
<accession>A0AAN8KP87</accession>